<dbReference type="EMBL" id="UINC01124800">
    <property type="protein sequence ID" value="SVD02196.1"/>
    <property type="molecule type" value="Genomic_DNA"/>
</dbReference>
<protein>
    <recommendedName>
        <fullName evidence="1">Carbamoyltransferase domain-containing protein</fullName>
    </recommendedName>
</protein>
<sequence>MKILGVNISHDTSLAQLTDGNIDMICDEARYRRSKYWSPQSTGMINRGQPPQVGMVSIVHKDIKDVDKLIFASFDRRQFELDWSDEVKHDRQQQREMIKFFTAAQFTRERMDEFKLEYPRAIKIVGVTEDGEDRDYILCDAVAEQLGIEEYDFIPEIHHLYHAECAYKLSPYLENEEDAVCVVWDGGGANIDMEKYPNYQEIESIYYCEPGKEPI</sequence>
<dbReference type="GO" id="GO:0003824">
    <property type="term" value="F:catalytic activity"/>
    <property type="evidence" value="ECO:0007669"/>
    <property type="project" value="InterPro"/>
</dbReference>
<reference evidence="2" key="1">
    <citation type="submission" date="2018-05" db="EMBL/GenBank/DDBJ databases">
        <authorList>
            <person name="Lanie J.A."/>
            <person name="Ng W.-L."/>
            <person name="Kazmierczak K.M."/>
            <person name="Andrzejewski T.M."/>
            <person name="Davidsen T.M."/>
            <person name="Wayne K.J."/>
            <person name="Tettelin H."/>
            <person name="Glass J.I."/>
            <person name="Rusch D."/>
            <person name="Podicherti R."/>
            <person name="Tsui H.-C.T."/>
            <person name="Winkler M.E."/>
        </authorList>
    </citation>
    <scope>NUCLEOTIDE SEQUENCE</scope>
</reference>
<organism evidence="2">
    <name type="scientific">marine metagenome</name>
    <dbReference type="NCBI Taxonomy" id="408172"/>
    <lineage>
        <taxon>unclassified sequences</taxon>
        <taxon>metagenomes</taxon>
        <taxon>ecological metagenomes</taxon>
    </lineage>
</organism>
<name>A0A382RX07_9ZZZZ</name>
<gene>
    <name evidence="2" type="ORF">METZ01_LOCUS355050</name>
</gene>
<dbReference type="AlphaFoldDB" id="A0A382RX07"/>
<dbReference type="Pfam" id="PF02543">
    <property type="entry name" value="Carbam_trans_N"/>
    <property type="match status" value="1"/>
</dbReference>
<accession>A0A382RX07</accession>
<feature type="non-terminal residue" evidence="2">
    <location>
        <position position="215"/>
    </location>
</feature>
<dbReference type="Gene3D" id="3.30.420.40">
    <property type="match status" value="1"/>
</dbReference>
<evidence type="ECO:0000313" key="2">
    <source>
        <dbReference type="EMBL" id="SVD02196.1"/>
    </source>
</evidence>
<proteinExistence type="predicted"/>
<feature type="domain" description="Carbamoyltransferase" evidence="1">
    <location>
        <begin position="2"/>
        <end position="189"/>
    </location>
</feature>
<dbReference type="InterPro" id="IPR003696">
    <property type="entry name" value="Carbtransf_dom"/>
</dbReference>
<evidence type="ECO:0000259" key="1">
    <source>
        <dbReference type="Pfam" id="PF02543"/>
    </source>
</evidence>